<dbReference type="PANTHER" id="PTHR37534:SF7">
    <property type="entry name" value="TRANSCRIPTIONAL ACTIVATOR PROTEIN UGA3"/>
    <property type="match status" value="1"/>
</dbReference>
<dbReference type="GO" id="GO:0003700">
    <property type="term" value="F:DNA-binding transcription factor activity"/>
    <property type="evidence" value="ECO:0007669"/>
    <property type="project" value="TreeGrafter"/>
</dbReference>
<dbReference type="GO" id="GO:0045944">
    <property type="term" value="P:positive regulation of transcription by RNA polymerase II"/>
    <property type="evidence" value="ECO:0007669"/>
    <property type="project" value="TreeGrafter"/>
</dbReference>
<name>A0AAD4CS35_ASPNN</name>
<dbReference type="Pfam" id="PF11951">
    <property type="entry name" value="Fungal_trans_2"/>
    <property type="match status" value="1"/>
</dbReference>
<accession>A0AAD4CS35</accession>
<dbReference type="Proteomes" id="UP001194746">
    <property type="component" value="Unassembled WGS sequence"/>
</dbReference>
<evidence type="ECO:0000313" key="4">
    <source>
        <dbReference type="EMBL" id="KAF9891706.1"/>
    </source>
</evidence>
<reference evidence="4" key="1">
    <citation type="journal article" date="2019" name="Beilstein J. Org. Chem.">
        <title>Nanangenines: drimane sesquiterpenoids as the dominant metabolite cohort of a novel Australian fungus, Aspergillus nanangensis.</title>
        <authorList>
            <person name="Lacey H.J."/>
            <person name="Gilchrist C.L.M."/>
            <person name="Crombie A."/>
            <person name="Kalaitzis J.A."/>
            <person name="Vuong D."/>
            <person name="Rutledge P.J."/>
            <person name="Turner P."/>
            <person name="Pitt J.I."/>
            <person name="Lacey E."/>
            <person name="Chooi Y.H."/>
            <person name="Piggott A.M."/>
        </authorList>
    </citation>
    <scope>NUCLEOTIDE SEQUENCE</scope>
    <source>
        <strain evidence="4">MST-FP2251</strain>
    </source>
</reference>
<feature type="region of interest" description="Disordered" evidence="3">
    <location>
        <begin position="48"/>
        <end position="67"/>
    </location>
</feature>
<protein>
    <submittedName>
        <fullName evidence="4">Uncharacterized protein</fullName>
    </submittedName>
</protein>
<keyword evidence="2" id="KW-0539">Nucleus</keyword>
<gene>
    <name evidence="4" type="ORF">FE257_003718</name>
</gene>
<dbReference type="EMBL" id="VCAU01000017">
    <property type="protein sequence ID" value="KAF9891706.1"/>
    <property type="molecule type" value="Genomic_DNA"/>
</dbReference>
<dbReference type="GO" id="GO:0005634">
    <property type="term" value="C:nucleus"/>
    <property type="evidence" value="ECO:0007669"/>
    <property type="project" value="UniProtKB-SubCell"/>
</dbReference>
<reference evidence="4" key="2">
    <citation type="submission" date="2020-02" db="EMBL/GenBank/DDBJ databases">
        <authorList>
            <person name="Gilchrist C.L.M."/>
            <person name="Chooi Y.-H."/>
        </authorList>
    </citation>
    <scope>NUCLEOTIDE SEQUENCE</scope>
    <source>
        <strain evidence="4">MST-FP2251</strain>
    </source>
</reference>
<proteinExistence type="predicted"/>
<keyword evidence="5" id="KW-1185">Reference proteome</keyword>
<evidence type="ECO:0000256" key="3">
    <source>
        <dbReference type="SAM" id="MobiDB-lite"/>
    </source>
</evidence>
<evidence type="ECO:0000256" key="1">
    <source>
        <dbReference type="ARBA" id="ARBA00004123"/>
    </source>
</evidence>
<dbReference type="InterPro" id="IPR021858">
    <property type="entry name" value="Fun_TF"/>
</dbReference>
<dbReference type="AlphaFoldDB" id="A0AAD4CS35"/>
<dbReference type="PANTHER" id="PTHR37534">
    <property type="entry name" value="TRANSCRIPTIONAL ACTIVATOR PROTEIN UGA3"/>
    <property type="match status" value="1"/>
</dbReference>
<sequence>MQPAKVELRSRSGLFYLWTLFTGRKDAKKRQVVPHVVVDIGNVTNSVPHAEGANEPIATGNAEEEPSCISDCNEHDDESQGHVSLATVAGSEMSDGANSAPEPLSPCVIDNTLGNLLFQIFQTPGEESAFAYFFKRASACMPAYDGSQNPYRKLALVSISYPVLLQGILSVSTAHMYNFGLSNDRLLSSRQSRALKSLRLALNDLQVSDNQNEVTKNGSQSPSASNGVFSILSAREIALAAIMMQTSSVLMTGIGDVEVHMKCALHFVQKMGYLHKPAQSIFAKLLVNRFAMVDVVLAHLRFQRPMAPLNFFLYQPNEQLDHEEPSFREVYGCPQPVLCFLARISTLSADLVESSRPQSQIQHDGYILETEMRSWGHGYYDTMIKTSTEPETGAPPPSSPRWNERTDLDTVCECYYWTALLLLMRRVFMDSTETTRVQIIRRHLFCLMDKLTAGCGPDSSLPFPFYMAAREALTPGEREWVRQKHVAMMEVYGDRSREYLMASTEIIWANATKTRGLGGEDMNIPKASHERFIRSVDREASYFMF</sequence>
<evidence type="ECO:0000313" key="5">
    <source>
        <dbReference type="Proteomes" id="UP001194746"/>
    </source>
</evidence>
<comment type="caution">
    <text evidence="4">The sequence shown here is derived from an EMBL/GenBank/DDBJ whole genome shotgun (WGS) entry which is preliminary data.</text>
</comment>
<comment type="subcellular location">
    <subcellularLocation>
        <location evidence="1">Nucleus</location>
    </subcellularLocation>
</comment>
<dbReference type="GO" id="GO:0000976">
    <property type="term" value="F:transcription cis-regulatory region binding"/>
    <property type="evidence" value="ECO:0007669"/>
    <property type="project" value="TreeGrafter"/>
</dbReference>
<organism evidence="4 5">
    <name type="scientific">Aspergillus nanangensis</name>
    <dbReference type="NCBI Taxonomy" id="2582783"/>
    <lineage>
        <taxon>Eukaryota</taxon>
        <taxon>Fungi</taxon>
        <taxon>Dikarya</taxon>
        <taxon>Ascomycota</taxon>
        <taxon>Pezizomycotina</taxon>
        <taxon>Eurotiomycetes</taxon>
        <taxon>Eurotiomycetidae</taxon>
        <taxon>Eurotiales</taxon>
        <taxon>Aspergillaceae</taxon>
        <taxon>Aspergillus</taxon>
        <taxon>Aspergillus subgen. Circumdati</taxon>
    </lineage>
</organism>
<evidence type="ECO:0000256" key="2">
    <source>
        <dbReference type="ARBA" id="ARBA00023242"/>
    </source>
</evidence>